<name>A0ACB9WJQ2_CHAAC</name>
<evidence type="ECO:0000313" key="1">
    <source>
        <dbReference type="EMBL" id="KAI4813631.1"/>
    </source>
</evidence>
<organism evidence="1 2">
    <name type="scientific">Chaenocephalus aceratus</name>
    <name type="common">Blackfin icefish</name>
    <name type="synonym">Chaenichthys aceratus</name>
    <dbReference type="NCBI Taxonomy" id="36190"/>
    <lineage>
        <taxon>Eukaryota</taxon>
        <taxon>Metazoa</taxon>
        <taxon>Chordata</taxon>
        <taxon>Craniata</taxon>
        <taxon>Vertebrata</taxon>
        <taxon>Euteleostomi</taxon>
        <taxon>Actinopterygii</taxon>
        <taxon>Neopterygii</taxon>
        <taxon>Teleostei</taxon>
        <taxon>Neoteleostei</taxon>
        <taxon>Acanthomorphata</taxon>
        <taxon>Eupercaria</taxon>
        <taxon>Perciformes</taxon>
        <taxon>Notothenioidei</taxon>
        <taxon>Channichthyidae</taxon>
        <taxon>Chaenocephalus</taxon>
    </lineage>
</organism>
<reference evidence="1" key="1">
    <citation type="submission" date="2022-05" db="EMBL/GenBank/DDBJ databases">
        <title>Chromosome-level genome of Chaenocephalus aceratus.</title>
        <authorList>
            <person name="Park H."/>
        </authorList>
    </citation>
    <scope>NUCLEOTIDE SEQUENCE</scope>
    <source>
        <strain evidence="1">KU_202001</strain>
    </source>
</reference>
<feature type="non-terminal residue" evidence="1">
    <location>
        <position position="56"/>
    </location>
</feature>
<proteinExistence type="predicted"/>
<comment type="caution">
    <text evidence="1">The sequence shown here is derived from an EMBL/GenBank/DDBJ whole genome shotgun (WGS) entry which is preliminary data.</text>
</comment>
<accession>A0ACB9WJQ2</accession>
<sequence>MMAGGVGAAVDHNGIYSNANLHSLQQTEADNPDSRQATAGDSAGGGPAAPSAPTLE</sequence>
<dbReference type="EMBL" id="CM043798">
    <property type="protein sequence ID" value="KAI4813631.1"/>
    <property type="molecule type" value="Genomic_DNA"/>
</dbReference>
<evidence type="ECO:0000313" key="2">
    <source>
        <dbReference type="Proteomes" id="UP001057452"/>
    </source>
</evidence>
<dbReference type="Proteomes" id="UP001057452">
    <property type="component" value="Chromosome 14"/>
</dbReference>
<keyword evidence="2" id="KW-1185">Reference proteome</keyword>
<protein>
    <submittedName>
        <fullName evidence="1">Uncharacterized protein</fullName>
    </submittedName>
</protein>
<gene>
    <name evidence="1" type="ORF">KUCAC02_002865</name>
</gene>